<evidence type="ECO:0000313" key="1">
    <source>
        <dbReference type="EMBL" id="BAX63290.1"/>
    </source>
</evidence>
<evidence type="ECO:0000313" key="2">
    <source>
        <dbReference type="Proteomes" id="UP000218432"/>
    </source>
</evidence>
<protein>
    <submittedName>
        <fullName evidence="1">Uncharacterized protein</fullName>
    </submittedName>
</protein>
<sequence length="50" mass="5702">MSVGGEWFGMRMSKQWNGMPDAFRFIITLLLVLVCLTMRNNGVDETRAAH</sequence>
<name>A0A1Y1BTH3_9BURK</name>
<gene>
    <name evidence="1" type="ORF">BSFP_061580</name>
</gene>
<dbReference type="InterPro" id="IPR018681">
    <property type="entry name" value="DUF2165_transmembrane"/>
</dbReference>
<reference evidence="1 2" key="1">
    <citation type="journal article" date="2017" name="Genome Announc.">
        <title>Complete Genome Sequence of Burkholderia stabilis FERMP-21014.</title>
        <authorList>
            <person name="Konishi K."/>
            <person name="Kumagai T."/>
            <person name="Sakasegawa S."/>
            <person name="Tamura T."/>
        </authorList>
    </citation>
    <scope>NUCLEOTIDE SEQUENCE [LARGE SCALE GENOMIC DNA]</scope>
    <source>
        <strain evidence="1 2">FERMP-21014</strain>
    </source>
</reference>
<dbReference type="EMBL" id="AP018113">
    <property type="protein sequence ID" value="BAX63290.1"/>
    <property type="molecule type" value="Genomic_DNA"/>
</dbReference>
<proteinExistence type="predicted"/>
<dbReference type="Proteomes" id="UP000218432">
    <property type="component" value="Chromosome 3"/>
</dbReference>
<dbReference type="Pfam" id="PF09933">
    <property type="entry name" value="DUF2165"/>
    <property type="match status" value="1"/>
</dbReference>
<dbReference type="AlphaFoldDB" id="A0A1Y1BTH3"/>
<accession>A0A1Y1BTH3</accession>
<organism evidence="1 2">
    <name type="scientific">Burkholderia stabilis</name>
    <dbReference type="NCBI Taxonomy" id="95485"/>
    <lineage>
        <taxon>Bacteria</taxon>
        <taxon>Pseudomonadati</taxon>
        <taxon>Pseudomonadota</taxon>
        <taxon>Betaproteobacteria</taxon>
        <taxon>Burkholderiales</taxon>
        <taxon>Burkholderiaceae</taxon>
        <taxon>Burkholderia</taxon>
        <taxon>Burkholderia cepacia complex</taxon>
    </lineage>
</organism>